<dbReference type="Proteomes" id="UP000824133">
    <property type="component" value="Unassembled WGS sequence"/>
</dbReference>
<accession>A0A9D1ZEN2</accession>
<gene>
    <name evidence="1" type="ORF">IAA42_05860</name>
</gene>
<protein>
    <submittedName>
        <fullName evidence="1">DUF1836 domain-containing protein</fullName>
    </submittedName>
</protein>
<proteinExistence type="predicted"/>
<reference evidence="1" key="2">
    <citation type="submission" date="2021-04" db="EMBL/GenBank/DDBJ databases">
        <authorList>
            <person name="Gilroy R."/>
        </authorList>
    </citation>
    <scope>NUCLEOTIDE SEQUENCE</scope>
    <source>
        <strain evidence="1">ChiHjej10B9-743</strain>
    </source>
</reference>
<dbReference type="EMBL" id="DXCP01000043">
    <property type="protein sequence ID" value="HIY79943.1"/>
    <property type="molecule type" value="Genomic_DNA"/>
</dbReference>
<dbReference type="AlphaFoldDB" id="A0A9D1ZEN2"/>
<evidence type="ECO:0000313" key="1">
    <source>
        <dbReference type="EMBL" id="HIY79943.1"/>
    </source>
</evidence>
<dbReference type="InterPro" id="IPR014975">
    <property type="entry name" value="DUF1836"/>
</dbReference>
<organism evidence="1 2">
    <name type="scientific">Candidatus Olsenella excrementavium</name>
    <dbReference type="NCBI Taxonomy" id="2838709"/>
    <lineage>
        <taxon>Bacteria</taxon>
        <taxon>Bacillati</taxon>
        <taxon>Actinomycetota</taxon>
        <taxon>Coriobacteriia</taxon>
        <taxon>Coriobacteriales</taxon>
        <taxon>Atopobiaceae</taxon>
        <taxon>Olsenella</taxon>
    </lineage>
</organism>
<reference evidence="1" key="1">
    <citation type="journal article" date="2021" name="PeerJ">
        <title>Extensive microbial diversity within the chicken gut microbiome revealed by metagenomics and culture.</title>
        <authorList>
            <person name="Gilroy R."/>
            <person name="Ravi A."/>
            <person name="Getino M."/>
            <person name="Pursley I."/>
            <person name="Horton D.L."/>
            <person name="Alikhan N.F."/>
            <person name="Baker D."/>
            <person name="Gharbi K."/>
            <person name="Hall N."/>
            <person name="Watson M."/>
            <person name="Adriaenssens E.M."/>
            <person name="Foster-Nyarko E."/>
            <person name="Jarju S."/>
            <person name="Secka A."/>
            <person name="Antonio M."/>
            <person name="Oren A."/>
            <person name="Chaudhuri R.R."/>
            <person name="La Ragione R."/>
            <person name="Hildebrand F."/>
            <person name="Pallen M.J."/>
        </authorList>
    </citation>
    <scope>NUCLEOTIDE SEQUENCE</scope>
    <source>
        <strain evidence="1">ChiHjej10B9-743</strain>
    </source>
</reference>
<dbReference type="PANTHER" id="PTHR40056">
    <property type="entry name" value="HYPOTHETICAL CYTOSOLIC PROTEIN"/>
    <property type="match status" value="1"/>
</dbReference>
<dbReference type="PANTHER" id="PTHR40056:SF1">
    <property type="entry name" value="DUF1836 DOMAIN-CONTAINING PROTEIN"/>
    <property type="match status" value="1"/>
</dbReference>
<sequence length="201" mass="22457">MGEKDKIVAVTHVDAAARRALAERMRALHITRIDEMPRIELYLDQVLTLVTQELEFMQVPGDTIVTGSMVNNYVKQGVIPAPRKKRYTRRHLASLLFVCAFKRVFSIAQVKQLMERIYASGADLAWLYDEACGLLERSLAACFAGAEGVEALREPDLGLRVAAERNLDPELERLIEASVASLATRVYVEQTLLLAEGGDQR</sequence>
<name>A0A9D1ZEN2_9ACTN</name>
<dbReference type="Pfam" id="PF08876">
    <property type="entry name" value="DUF1836"/>
    <property type="match status" value="1"/>
</dbReference>
<evidence type="ECO:0000313" key="2">
    <source>
        <dbReference type="Proteomes" id="UP000824133"/>
    </source>
</evidence>
<comment type="caution">
    <text evidence="1">The sequence shown here is derived from an EMBL/GenBank/DDBJ whole genome shotgun (WGS) entry which is preliminary data.</text>
</comment>